<reference evidence="7 8" key="2">
    <citation type="journal article" date="2022" name="Int. J. Syst. Evol. Microbiol.">
        <title>Strains of Bradyrhizobium barranii sp. nov. associated with legumes native to Canada are symbionts of soybeans and belong to different subspecies (subsp. barranii subsp. nov. and subsp. apii subsp. nov.) and symbiovars (sv. glycinearum and sv. septentrionale).</title>
        <authorList>
            <person name="Bromfield E.S.P."/>
            <person name="Cloutier S."/>
            <person name="Wasai-Hara S."/>
            <person name="Minamisawa K."/>
        </authorList>
    </citation>
    <scope>NUCLEOTIDE SEQUENCE [LARGE SCALE GENOMIC DNA]</scope>
    <source>
        <strain evidence="7 8">144S4</strain>
    </source>
</reference>
<dbReference type="RefSeq" id="WP_208084307.1">
    <property type="nucleotide sequence ID" value="NZ_CP086136.1"/>
</dbReference>
<evidence type="ECO:0000256" key="5">
    <source>
        <dbReference type="SAM" id="Phobius"/>
    </source>
</evidence>
<feature type="transmembrane region" description="Helical" evidence="5">
    <location>
        <begin position="80"/>
        <end position="102"/>
    </location>
</feature>
<feature type="transmembrane region" description="Helical" evidence="5">
    <location>
        <begin position="20"/>
        <end position="44"/>
    </location>
</feature>
<dbReference type="GO" id="GO:0016020">
    <property type="term" value="C:membrane"/>
    <property type="evidence" value="ECO:0007669"/>
    <property type="project" value="UniProtKB-SubCell"/>
</dbReference>
<evidence type="ECO:0000256" key="1">
    <source>
        <dbReference type="ARBA" id="ARBA00004141"/>
    </source>
</evidence>
<dbReference type="PIRSF" id="PIRSF033913">
    <property type="entry name" value="S-S_format_DsbB"/>
    <property type="match status" value="1"/>
</dbReference>
<dbReference type="InterPro" id="IPR023380">
    <property type="entry name" value="DsbB-like_sf"/>
</dbReference>
<proteinExistence type="predicted"/>
<keyword evidence="2 5" id="KW-0812">Transmembrane</keyword>
<accession>A0A939M458</accession>
<keyword evidence="3 5" id="KW-1133">Transmembrane helix</keyword>
<dbReference type="InterPro" id="IPR003752">
    <property type="entry name" value="DiS_bond_form_DsbB/BdbC"/>
</dbReference>
<organism evidence="6">
    <name type="scientific">Bradyrhizobium barranii subsp. barranii</name>
    <dbReference type="NCBI Taxonomy" id="2823807"/>
    <lineage>
        <taxon>Bacteria</taxon>
        <taxon>Pseudomonadati</taxon>
        <taxon>Pseudomonadota</taxon>
        <taxon>Alphaproteobacteria</taxon>
        <taxon>Hyphomicrobiales</taxon>
        <taxon>Nitrobacteraceae</taxon>
        <taxon>Bradyrhizobium</taxon>
        <taxon>Bradyrhizobium barranii</taxon>
    </lineage>
</organism>
<sequence>MTTQSAAIPAFRRAGTGPALTASVLVTLIAAATIAGAWFFQLVLEILPCPLCLEQRYAYYLAIPVGVLTALAARSGAPRPLLLAGLAILALAALANAGLGTYHSGVEWGFWKGPTDCSGPVINLGNAADLLSKLDTVKVVRCDEVQWRFLGLSLAGYNVLISLLMAAIAAWGFLRTAKR</sequence>
<dbReference type="GO" id="GO:0006457">
    <property type="term" value="P:protein folding"/>
    <property type="evidence" value="ECO:0007669"/>
    <property type="project" value="InterPro"/>
</dbReference>
<evidence type="ECO:0000313" key="8">
    <source>
        <dbReference type="Proteomes" id="UP000664702"/>
    </source>
</evidence>
<keyword evidence="4 5" id="KW-0472">Membrane</keyword>
<feature type="transmembrane region" description="Helical" evidence="5">
    <location>
        <begin position="154"/>
        <end position="174"/>
    </location>
</feature>
<dbReference type="AlphaFoldDB" id="A0A939M458"/>
<dbReference type="Proteomes" id="UP000664702">
    <property type="component" value="Chromosome"/>
</dbReference>
<dbReference type="Gene3D" id="1.20.1550.10">
    <property type="entry name" value="DsbB-like"/>
    <property type="match status" value="1"/>
</dbReference>
<dbReference type="InterPro" id="IPR024199">
    <property type="entry name" value="Uncharacterised_DsbB"/>
</dbReference>
<protein>
    <submittedName>
        <fullName evidence="6">Disulfide bond formation protein B</fullName>
    </submittedName>
</protein>
<feature type="transmembrane region" description="Helical" evidence="5">
    <location>
        <begin position="56"/>
        <end position="73"/>
    </location>
</feature>
<dbReference type="SUPFAM" id="SSF158442">
    <property type="entry name" value="DsbB-like"/>
    <property type="match status" value="1"/>
</dbReference>
<dbReference type="GO" id="GO:0015035">
    <property type="term" value="F:protein-disulfide reductase activity"/>
    <property type="evidence" value="ECO:0007669"/>
    <property type="project" value="InterPro"/>
</dbReference>
<reference evidence="6" key="1">
    <citation type="submission" date="2021-03" db="EMBL/GenBank/DDBJ databases">
        <title>Whole Genome Sequence of Bradyrhizobium sp. Strain 144S4.</title>
        <authorList>
            <person name="Bromfield E.S.P."/>
            <person name="Cloutier S."/>
        </authorList>
    </citation>
    <scope>NUCLEOTIDE SEQUENCE [LARGE SCALE GENOMIC DNA]</scope>
    <source>
        <strain evidence="6">144S4</strain>
    </source>
</reference>
<evidence type="ECO:0000313" key="7">
    <source>
        <dbReference type="EMBL" id="UEM13950.1"/>
    </source>
</evidence>
<evidence type="ECO:0000313" key="6">
    <source>
        <dbReference type="EMBL" id="MBO1861050.1"/>
    </source>
</evidence>
<comment type="subcellular location">
    <subcellularLocation>
        <location evidence="1">Membrane</location>
        <topology evidence="1">Multi-pass membrane protein</topology>
    </subcellularLocation>
</comment>
<evidence type="ECO:0000256" key="4">
    <source>
        <dbReference type="ARBA" id="ARBA00023136"/>
    </source>
</evidence>
<gene>
    <name evidence="7" type="ORF">J4G43_006680</name>
    <name evidence="6" type="ORF">J4G43_08855</name>
</gene>
<dbReference type="Pfam" id="PF02600">
    <property type="entry name" value="DsbB"/>
    <property type="match status" value="1"/>
</dbReference>
<evidence type="ECO:0000256" key="2">
    <source>
        <dbReference type="ARBA" id="ARBA00022692"/>
    </source>
</evidence>
<evidence type="ECO:0000256" key="3">
    <source>
        <dbReference type="ARBA" id="ARBA00022989"/>
    </source>
</evidence>
<dbReference type="KEGG" id="bban:J4G43_006680"/>
<name>A0A939M458_9BRAD</name>
<dbReference type="EMBL" id="CP086136">
    <property type="protein sequence ID" value="UEM13950.1"/>
    <property type="molecule type" value="Genomic_DNA"/>
</dbReference>
<dbReference type="EMBL" id="JAGEMI010000001">
    <property type="protein sequence ID" value="MBO1861050.1"/>
    <property type="molecule type" value="Genomic_DNA"/>
</dbReference>